<accession>A0A1Y6CFK0</accession>
<evidence type="ECO:0000259" key="2">
    <source>
        <dbReference type="Pfam" id="PF07995"/>
    </source>
</evidence>
<dbReference type="InterPro" id="IPR011041">
    <property type="entry name" value="Quinoprot_gluc/sorb_DH_b-prop"/>
</dbReference>
<dbReference type="Pfam" id="PF07995">
    <property type="entry name" value="GSDH"/>
    <property type="match status" value="2"/>
</dbReference>
<dbReference type="InterPro" id="IPR011042">
    <property type="entry name" value="6-blade_b-propeller_TolB-like"/>
</dbReference>
<evidence type="ECO:0000256" key="1">
    <source>
        <dbReference type="SAM" id="SignalP"/>
    </source>
</evidence>
<dbReference type="EMBL" id="FXAG01000042">
    <property type="protein sequence ID" value="SMF58714.1"/>
    <property type="molecule type" value="Genomic_DNA"/>
</dbReference>
<feature type="domain" description="Glucose/Sorbosone dehydrogenase" evidence="2">
    <location>
        <begin position="373"/>
        <end position="453"/>
    </location>
</feature>
<feature type="domain" description="Glucose/Sorbosone dehydrogenase" evidence="2">
    <location>
        <begin position="48"/>
        <end position="301"/>
    </location>
</feature>
<sequence>MRFGAASALAVPLMLIGALAKADLPPAPGTPVPALPPHFEKAVVATGLANPHNMMLGPDGHIWLTEQIAKRITRVDPRNGKITVAVEIADAVYSPDQQDGVLGLALHPDLLKGKGRDYVYVSLTYASGQGGEFPNRTAIRRYTYNAKTQKLVSPVDILKGLPSAHDHQSARLLFGPDQKLYYSIGDQGRNQLSYLCQPNQAQLLPTEAEVKAGNREHYMGKILRMNLDGSIPADNPTIHGVKSHVYAWGIRNTQGMVFSPTGKLFATDQGPNTDDELNLILPGRNYGWPNVAGRKDDAGYAYANYSAAKGGCKGDMDNAQNGLKPPEAVPVTRESQWSDPDFVEPLKTFFSVDNNFNFNNPVCADKNLYYICWPTIAPSSIAYYRGGKQGVPGWEHSLLITSLKRGVLYRVQLDPTGTLPLGNAEPLFRSANRYREVVVSPDGRTIYVATDTSHLGTTDTGNAAFKLDNPGSIIAFKYSRAK</sequence>
<name>A0A1Y6CFK0_9NEIS</name>
<dbReference type="STRING" id="1123014.SAMN02745746_04074"/>
<evidence type="ECO:0000313" key="4">
    <source>
        <dbReference type="Proteomes" id="UP000192920"/>
    </source>
</evidence>
<dbReference type="PANTHER" id="PTHR19328">
    <property type="entry name" value="HEDGEHOG-INTERACTING PROTEIN"/>
    <property type="match status" value="1"/>
</dbReference>
<dbReference type="Proteomes" id="UP000192920">
    <property type="component" value="Unassembled WGS sequence"/>
</dbReference>
<dbReference type="SUPFAM" id="SSF50952">
    <property type="entry name" value="Soluble quinoprotein glucose dehydrogenase"/>
    <property type="match status" value="1"/>
</dbReference>
<feature type="chain" id="PRO_5012576901" evidence="1">
    <location>
        <begin position="23"/>
        <end position="482"/>
    </location>
</feature>
<dbReference type="Gene3D" id="2.120.10.30">
    <property type="entry name" value="TolB, C-terminal domain"/>
    <property type="match status" value="1"/>
</dbReference>
<reference evidence="4" key="1">
    <citation type="submission" date="2017-04" db="EMBL/GenBank/DDBJ databases">
        <authorList>
            <person name="Varghese N."/>
            <person name="Submissions S."/>
        </authorList>
    </citation>
    <scope>NUCLEOTIDE SEQUENCE [LARGE SCALE GENOMIC DNA]</scope>
    <source>
        <strain evidence="4">DSM 22618</strain>
    </source>
</reference>
<evidence type="ECO:0000313" key="3">
    <source>
        <dbReference type="EMBL" id="SMF58714.1"/>
    </source>
</evidence>
<proteinExistence type="predicted"/>
<dbReference type="AlphaFoldDB" id="A0A1Y6CFK0"/>
<organism evidence="3 4">
    <name type="scientific">Pseudogulbenkiania subflava DSM 22618</name>
    <dbReference type="NCBI Taxonomy" id="1123014"/>
    <lineage>
        <taxon>Bacteria</taxon>
        <taxon>Pseudomonadati</taxon>
        <taxon>Pseudomonadota</taxon>
        <taxon>Betaproteobacteria</taxon>
        <taxon>Neisseriales</taxon>
        <taxon>Chromobacteriaceae</taxon>
        <taxon>Pseudogulbenkiania</taxon>
    </lineage>
</organism>
<dbReference type="InterPro" id="IPR012938">
    <property type="entry name" value="Glc/Sorbosone_DH"/>
</dbReference>
<feature type="signal peptide" evidence="1">
    <location>
        <begin position="1"/>
        <end position="22"/>
    </location>
</feature>
<dbReference type="InterPro" id="IPR019893">
    <property type="entry name" value="SndH-like"/>
</dbReference>
<protein>
    <submittedName>
        <fullName evidence="3">Glucose / Sorbosone dehydrogenase</fullName>
    </submittedName>
</protein>
<dbReference type="NCBIfam" id="TIGR03606">
    <property type="entry name" value="non_repeat_PQQ"/>
    <property type="match status" value="1"/>
</dbReference>
<dbReference type="PANTHER" id="PTHR19328:SF13">
    <property type="entry name" value="HIPL1 PROTEIN"/>
    <property type="match status" value="1"/>
</dbReference>
<gene>
    <name evidence="3" type="ORF">SAMN02745746_04074</name>
</gene>
<keyword evidence="4" id="KW-1185">Reference proteome</keyword>
<keyword evidence="1" id="KW-0732">Signal</keyword>